<keyword evidence="2" id="KW-1185">Reference proteome</keyword>
<protein>
    <submittedName>
        <fullName evidence="1">Uncharacterized protein</fullName>
    </submittedName>
</protein>
<evidence type="ECO:0000313" key="2">
    <source>
        <dbReference type="Proteomes" id="UP001338309"/>
    </source>
</evidence>
<gene>
    <name evidence="1" type="ORF">Aconfl_07250</name>
</gene>
<evidence type="ECO:0000313" key="1">
    <source>
        <dbReference type="EMBL" id="GMQ28082.1"/>
    </source>
</evidence>
<proteinExistence type="predicted"/>
<name>A0ABQ6PJE4_9BACT</name>
<comment type="caution">
    <text evidence="1">The sequence shown here is derived from an EMBL/GenBank/DDBJ whole genome shotgun (WGS) entry which is preliminary data.</text>
</comment>
<dbReference type="Proteomes" id="UP001338309">
    <property type="component" value="Unassembled WGS sequence"/>
</dbReference>
<sequence length="87" mass="10625">MDYQYPAERRLSHARFHLIIFSFFSTRRIDGSGFKKTFKHNLVQYFFQVPQNRKKARRFHRKDEEISLAKTKRLMLDGFGNQAFFLY</sequence>
<reference evidence="1 2" key="1">
    <citation type="submission" date="2023-08" db="EMBL/GenBank/DDBJ databases">
        <title>Draft genome sequence of Algoriphagus confluentis.</title>
        <authorList>
            <person name="Takatani N."/>
            <person name="Hosokawa M."/>
            <person name="Sawabe T."/>
        </authorList>
    </citation>
    <scope>NUCLEOTIDE SEQUENCE [LARGE SCALE GENOMIC DNA]</scope>
    <source>
        <strain evidence="1 2">NBRC 111222</strain>
    </source>
</reference>
<accession>A0ABQ6PJE4</accession>
<organism evidence="1 2">
    <name type="scientific">Algoriphagus confluentis</name>
    <dbReference type="NCBI Taxonomy" id="1697556"/>
    <lineage>
        <taxon>Bacteria</taxon>
        <taxon>Pseudomonadati</taxon>
        <taxon>Bacteroidota</taxon>
        <taxon>Cytophagia</taxon>
        <taxon>Cytophagales</taxon>
        <taxon>Cyclobacteriaceae</taxon>
        <taxon>Algoriphagus</taxon>
    </lineage>
</organism>
<dbReference type="EMBL" id="BTPD01000002">
    <property type="protein sequence ID" value="GMQ28082.1"/>
    <property type="molecule type" value="Genomic_DNA"/>
</dbReference>